<sequence>MGGHPMSLVTVPEFQGWIGFPDATSFSNDQIELVIAAAEQAITDYWGRPLNDPLKPLGDLEAVGKLAVLMKAARLWKRKDSPTGIEGMGDFGVAYISTREDSDIIGMLQATRDYDVVGGIA</sequence>
<protein>
    <submittedName>
        <fullName evidence="1">Uncharacterized protein</fullName>
    </submittedName>
</protein>
<reference evidence="1" key="1">
    <citation type="submission" date="2012-09" db="EMBL/GenBank/DDBJ databases">
        <title>Metagenomic Characterization of a Microbial Community in Wastewater Detects High Levels of Antibiotic Resistance.</title>
        <authorList>
            <person name="Abrams M."/>
            <person name="Caldwell A."/>
            <person name="Vandaei E."/>
            <person name="Lee W."/>
            <person name="Perrott J."/>
            <person name="Khan S.Y."/>
            <person name="Ta J."/>
            <person name="Romero D."/>
            <person name="Nguyen V."/>
            <person name="Pourmand N."/>
            <person name="Ouverney C.C."/>
        </authorList>
    </citation>
    <scope>NUCLEOTIDE SEQUENCE</scope>
</reference>
<organism evidence="1">
    <name type="scientific">uncultured bacterium A1Q1_fos_2101</name>
    <dbReference type="NCBI Taxonomy" id="1256561"/>
    <lineage>
        <taxon>Bacteria</taxon>
        <taxon>environmental samples</taxon>
    </lineage>
</organism>
<dbReference type="EMBL" id="JX649911">
    <property type="protein sequence ID" value="AGC72786.1"/>
    <property type="molecule type" value="Genomic_DNA"/>
</dbReference>
<name>L7VZ54_9BACT</name>
<evidence type="ECO:0000313" key="1">
    <source>
        <dbReference type="EMBL" id="AGC72786.1"/>
    </source>
</evidence>
<proteinExistence type="predicted"/>
<dbReference type="AlphaFoldDB" id="L7VZ54"/>
<accession>L7VZ54</accession>